<reference evidence="2 4" key="1">
    <citation type="journal article" date="2020" name="Microorganisms">
        <title>Reliable Identification of Environmental Pseudomonas Isolates Using the rpoD Gene.</title>
        <authorList>
            <consortium name="The Broad Institute Genome Sequencing Platform"/>
            <person name="Girard L."/>
            <person name="Lood C."/>
            <person name="Rokni-Zadeh H."/>
            <person name="van Noort V."/>
            <person name="Lavigne R."/>
            <person name="De Mot R."/>
        </authorList>
    </citation>
    <scope>NUCLEOTIDE SEQUENCE</scope>
    <source>
        <strain evidence="2 4">SWRI12</strain>
    </source>
</reference>
<evidence type="ECO:0000313" key="3">
    <source>
        <dbReference type="EMBL" id="MBV4497564.1"/>
    </source>
</evidence>
<sequence>MSPLLIFDKSGGSDFSHFVVVDGVTTKNNIPVVAIRDPHGSQYFSPVTTFEKNFSGEVVVPRSAL</sequence>
<dbReference type="GO" id="GO:0006508">
    <property type="term" value="P:proteolysis"/>
    <property type="evidence" value="ECO:0007669"/>
    <property type="project" value="InterPro"/>
</dbReference>
<feature type="domain" description="Peptidase C39" evidence="1">
    <location>
        <begin position="14"/>
        <end position="61"/>
    </location>
</feature>
<gene>
    <name evidence="3" type="ORF">HU715_019670</name>
    <name evidence="2" type="ORF">HU715_15490</name>
</gene>
<dbReference type="EMBL" id="JABWRB020000002">
    <property type="protein sequence ID" value="MBV4497564.1"/>
    <property type="molecule type" value="Genomic_DNA"/>
</dbReference>
<dbReference type="GO" id="GO:0005524">
    <property type="term" value="F:ATP binding"/>
    <property type="evidence" value="ECO:0007669"/>
    <property type="project" value="InterPro"/>
</dbReference>
<dbReference type="Pfam" id="PF03412">
    <property type="entry name" value="Peptidase_C39"/>
    <property type="match status" value="1"/>
</dbReference>
<reference evidence="3" key="3">
    <citation type="submission" date="2021-06" db="EMBL/GenBank/DDBJ databases">
        <title>Updating the genus Pseudomonas: Description of 43 new species and partition of the Pseudomonas putida group.</title>
        <authorList>
            <person name="Girard L."/>
            <person name="Lood C."/>
            <person name="Vandamme P."/>
            <person name="Rokni-Zadeh H."/>
            <person name="Van Noort V."/>
            <person name="Hofte M."/>
            <person name="Lavigne R."/>
            <person name="De Mot R."/>
        </authorList>
    </citation>
    <scope>NUCLEOTIDE SEQUENCE</scope>
    <source>
        <strain evidence="3">SWRI12</strain>
    </source>
</reference>
<accession>A0A923JKP7</accession>
<evidence type="ECO:0000313" key="4">
    <source>
        <dbReference type="Proteomes" id="UP000636518"/>
    </source>
</evidence>
<dbReference type="GO" id="GO:0008233">
    <property type="term" value="F:peptidase activity"/>
    <property type="evidence" value="ECO:0007669"/>
    <property type="project" value="InterPro"/>
</dbReference>
<organism evidence="2">
    <name type="scientific">Pseudomonas zanjanensis</name>
    <dbReference type="NCBI Taxonomy" id="2745496"/>
    <lineage>
        <taxon>Bacteria</taxon>
        <taxon>Pseudomonadati</taxon>
        <taxon>Pseudomonadota</taxon>
        <taxon>Gammaproteobacteria</taxon>
        <taxon>Pseudomonadales</taxon>
        <taxon>Pseudomonadaceae</taxon>
        <taxon>Pseudomonas</taxon>
    </lineage>
</organism>
<proteinExistence type="predicted"/>
<reference evidence="2" key="2">
    <citation type="submission" date="2020-07" db="EMBL/GenBank/DDBJ databases">
        <authorList>
            <person name="Lood C."/>
            <person name="Girard L."/>
        </authorList>
    </citation>
    <scope>NUCLEOTIDE SEQUENCE</scope>
    <source>
        <strain evidence="2">SWRI12</strain>
    </source>
</reference>
<name>A0A923JKP7_9PSED</name>
<dbReference type="Proteomes" id="UP000636518">
    <property type="component" value="Unassembled WGS sequence"/>
</dbReference>
<dbReference type="AlphaFoldDB" id="A0A923JKP7"/>
<comment type="caution">
    <text evidence="2">The sequence shown here is derived from an EMBL/GenBank/DDBJ whole genome shotgun (WGS) entry which is preliminary data.</text>
</comment>
<dbReference type="EMBL" id="JABWRB010000018">
    <property type="protein sequence ID" value="MBC3391068.1"/>
    <property type="molecule type" value="Genomic_DNA"/>
</dbReference>
<keyword evidence="4" id="KW-1185">Reference proteome</keyword>
<dbReference type="GO" id="GO:0016020">
    <property type="term" value="C:membrane"/>
    <property type="evidence" value="ECO:0007669"/>
    <property type="project" value="InterPro"/>
</dbReference>
<dbReference type="InterPro" id="IPR005074">
    <property type="entry name" value="Peptidase_C39"/>
</dbReference>
<evidence type="ECO:0000259" key="1">
    <source>
        <dbReference type="Pfam" id="PF03412"/>
    </source>
</evidence>
<protein>
    <recommendedName>
        <fullName evidence="1">Peptidase C39 domain-containing protein</fullName>
    </recommendedName>
</protein>
<evidence type="ECO:0000313" key="2">
    <source>
        <dbReference type="EMBL" id="MBC3391068.1"/>
    </source>
</evidence>